<organism evidence="1 2">
    <name type="scientific">Orchesella cincta</name>
    <name type="common">Springtail</name>
    <name type="synonym">Podura cincta</name>
    <dbReference type="NCBI Taxonomy" id="48709"/>
    <lineage>
        <taxon>Eukaryota</taxon>
        <taxon>Metazoa</taxon>
        <taxon>Ecdysozoa</taxon>
        <taxon>Arthropoda</taxon>
        <taxon>Hexapoda</taxon>
        <taxon>Collembola</taxon>
        <taxon>Entomobryomorpha</taxon>
        <taxon>Entomobryoidea</taxon>
        <taxon>Orchesellidae</taxon>
        <taxon>Orchesellinae</taxon>
        <taxon>Orchesella</taxon>
    </lineage>
</organism>
<proteinExistence type="predicted"/>
<dbReference type="Proteomes" id="UP000094527">
    <property type="component" value="Unassembled WGS sequence"/>
</dbReference>
<reference evidence="1 2" key="1">
    <citation type="journal article" date="2016" name="Genome Biol. Evol.">
        <title>Gene Family Evolution Reflects Adaptation to Soil Environmental Stressors in the Genome of the Collembolan Orchesella cincta.</title>
        <authorList>
            <person name="Faddeeva-Vakhrusheva A."/>
            <person name="Derks M.F."/>
            <person name="Anvar S.Y."/>
            <person name="Agamennone V."/>
            <person name="Suring W."/>
            <person name="Smit S."/>
            <person name="van Straalen N.M."/>
            <person name="Roelofs D."/>
        </authorList>
    </citation>
    <scope>NUCLEOTIDE SEQUENCE [LARGE SCALE GENOMIC DNA]</scope>
    <source>
        <tissue evidence="1">Mixed pool</tissue>
    </source>
</reference>
<evidence type="ECO:0000313" key="1">
    <source>
        <dbReference type="EMBL" id="ODM87600.1"/>
    </source>
</evidence>
<keyword evidence="2" id="KW-1185">Reference proteome</keyword>
<accession>A0A1D2M3Q4</accession>
<comment type="caution">
    <text evidence="1">The sequence shown here is derived from an EMBL/GenBank/DDBJ whole genome shotgun (WGS) entry which is preliminary data.</text>
</comment>
<protein>
    <submittedName>
        <fullName evidence="1">Uncharacterized protein</fullName>
    </submittedName>
</protein>
<gene>
    <name evidence="1" type="ORF">Ocin01_19082</name>
</gene>
<dbReference type="EMBL" id="LJIJ01004991">
    <property type="protein sequence ID" value="ODM87600.1"/>
    <property type="molecule type" value="Genomic_DNA"/>
</dbReference>
<dbReference type="AlphaFoldDB" id="A0A1D2M3Q4"/>
<sequence>MMRVQLIYKGSNSFPNEDARTLINLASTRLGDVFRDTLSNTLLLLEFSSSEVFLGRETQQIRRGVDNPSIFTQQFCSLLNERYDVRSALNKLLNLDDCNLADYQMKIRRIFNSILPDQLIVREVEAQTAENVSPQQWQLGVIVPQSEIKQLKVGYHGVQHEAHNKSSSKPIIF</sequence>
<name>A0A1D2M3Q4_ORCCI</name>
<evidence type="ECO:0000313" key="2">
    <source>
        <dbReference type="Proteomes" id="UP000094527"/>
    </source>
</evidence>